<accession>A0A7D9D2N6</accession>
<sequence length="600" mass="66953">MARKDEAERDLSRREFLESAGLTTLALSTGSLAGLSTTATAAQSTAQTAGPAGGAPFNILFILTDQERFFDSTLLPDDYSLPGRERLQREGVTFTNHQIATSVCSSSRSVIYTGQHIQQTGVFDNLDFPWANELPREMPTVGSYMTDAGYYSAYLGKCHFIHEFEETTVDQAPDVNMSDLNKAMQRYGFNDYVGIGDIIGMTMGGYHTDEFTTSTATRWLRAKAPKLAQQGKPWFLSVNLVNPHDVMFFNTDASGTDPVQNQRHLMPINRAPAHSIYQKSWDMPLPVSRTENWDQPGRPRAHYEYQFARQSLVGQFPSEDARWQRLQDYYLNCIADCDQHVAGILDELDQLGLAQNTIVVVTSDHGELGGAHQMHGKGATAYREQLHVPLWIRHPDHAASAGKTCQALTSHLDITPTIMGLGGVSDDQRRGIAPQLKGKDFSSKVASPDSAGKNDVREGALYNFNMWVYQDADLMHQVYDAQTKGQNPKDLGLSVNLTNRGAIRSITDGRYRYSRYFSPLQHNLPKSVEQIFEYNDVELYDLQEDPNEMKNLAVDVKANGDLLLEMNQKLTDTIDVEVGDDDGSFLPPNKTGWAITRFDP</sequence>
<evidence type="ECO:0000313" key="2">
    <source>
        <dbReference type="EMBL" id="VUX55703.1"/>
    </source>
</evidence>
<reference evidence="2" key="1">
    <citation type="submission" date="2019-07" db="EMBL/GenBank/DDBJ databases">
        <authorList>
            <person name="Weber M."/>
            <person name="Kostadinov I."/>
            <person name="Kostadinov D I."/>
        </authorList>
    </citation>
    <scope>NUCLEOTIDE SEQUENCE</scope>
    <source>
        <strain evidence="2">Gfbio:sag-sample-m06:053724c1-46a9-4a36-b237-ea2bf867836b</strain>
    </source>
</reference>
<dbReference type="InterPro" id="IPR017850">
    <property type="entry name" value="Alkaline_phosphatase_core_sf"/>
</dbReference>
<dbReference type="GO" id="GO:0004065">
    <property type="term" value="F:arylsulfatase activity"/>
    <property type="evidence" value="ECO:0007669"/>
    <property type="project" value="UniProtKB-EC"/>
</dbReference>
<keyword evidence="2" id="KW-0378">Hydrolase</keyword>
<dbReference type="InterPro" id="IPR006311">
    <property type="entry name" value="TAT_signal"/>
</dbReference>
<dbReference type="EC" id="3.1.6.1" evidence="2"/>
<dbReference type="InterPro" id="IPR000917">
    <property type="entry name" value="Sulfatase_N"/>
</dbReference>
<evidence type="ECO:0000259" key="1">
    <source>
        <dbReference type="Pfam" id="PF00884"/>
    </source>
</evidence>
<dbReference type="PANTHER" id="PTHR46615">
    <property type="entry name" value="ARYLSULFATASE K"/>
    <property type="match status" value="1"/>
</dbReference>
<dbReference type="Pfam" id="PF00884">
    <property type="entry name" value="Sulfatase"/>
    <property type="match status" value="1"/>
</dbReference>
<dbReference type="PROSITE" id="PS51318">
    <property type="entry name" value="TAT"/>
    <property type="match status" value="1"/>
</dbReference>
<dbReference type="SUPFAM" id="SSF53649">
    <property type="entry name" value="Alkaline phosphatase-like"/>
    <property type="match status" value="1"/>
</dbReference>
<dbReference type="GO" id="GO:0015024">
    <property type="term" value="F:glucuronate-2-sulfatase activity"/>
    <property type="evidence" value="ECO:0007669"/>
    <property type="project" value="TreeGrafter"/>
</dbReference>
<dbReference type="AlphaFoldDB" id="A0A7D9D2N6"/>
<dbReference type="Gene3D" id="3.40.720.10">
    <property type="entry name" value="Alkaline Phosphatase, subunit A"/>
    <property type="match status" value="1"/>
</dbReference>
<dbReference type="EMBL" id="LR633967">
    <property type="protein sequence ID" value="VUX55703.1"/>
    <property type="molecule type" value="Genomic_DNA"/>
</dbReference>
<dbReference type="InterPro" id="IPR051849">
    <property type="entry name" value="GAG-degrading_sulfatase"/>
</dbReference>
<dbReference type="CDD" id="cd16035">
    <property type="entry name" value="sulfatase_like"/>
    <property type="match status" value="1"/>
</dbReference>
<feature type="domain" description="Sulfatase N-terminal" evidence="1">
    <location>
        <begin position="58"/>
        <end position="424"/>
    </location>
</feature>
<protein>
    <submittedName>
        <fullName evidence="2">Arylsulfatase</fullName>
        <ecNumber evidence="2">3.1.6.1</ecNumber>
    </submittedName>
</protein>
<gene>
    <name evidence="2" type="ORF">JTBM06_V1_80027</name>
</gene>
<organism evidence="2">
    <name type="scientific">uncultured Woeseiaceae bacterium</name>
    <dbReference type="NCBI Taxonomy" id="1983305"/>
    <lineage>
        <taxon>Bacteria</taxon>
        <taxon>Pseudomonadati</taxon>
        <taxon>Pseudomonadota</taxon>
        <taxon>Gammaproteobacteria</taxon>
        <taxon>Woeseiales</taxon>
        <taxon>Woeseiaceae</taxon>
        <taxon>environmental samples</taxon>
    </lineage>
</organism>
<name>A0A7D9D2N6_9GAMM</name>
<dbReference type="PANTHER" id="PTHR46615:SF1">
    <property type="entry name" value="ARYLSULFATASE K"/>
    <property type="match status" value="1"/>
</dbReference>
<proteinExistence type="predicted"/>